<dbReference type="AlphaFoldDB" id="A0A6A6NRS2"/>
<feature type="domain" description="Prion-inhibition and propagation HeLo" evidence="2">
    <location>
        <begin position="6"/>
        <end position="202"/>
    </location>
</feature>
<keyword evidence="3" id="KW-0640">Prion</keyword>
<accession>A0A6A6NRS2</accession>
<protein>
    <submittedName>
        <fullName evidence="3">Prion-inhibition and propagation-domain-containing protein</fullName>
    </submittedName>
</protein>
<keyword evidence="3" id="KW-0034">Amyloid</keyword>
<sequence>MGEPVGAVLGAVGLAGLFTSCVEAFGYFKATQTLDADLDILLVKLDIEKAKLLVWGNAVGILEEEWHRRITQALSTESLEKCLKSIEKLLTDSDELRRTYGVKISDSPADRAIDIVSSISMSIFKRASAKFWVRRASKRPGHTILSRTKWAIYDHRRFEKLITDLKDLIDGLQICIPLDVGTQDNTIAADIQSIEDLSQLKLVEAATEGSYRTYSEAARTAITESEMGTIADVETRPSRVGLTVEAAATSSAPNFDFVQKLTYGATIFTVLTGKCHKLDSSEPCDTAQFGSQCFMSKRISDASMLSPKLSHDVAAYNHFSTNMLHDRIKSAINIPSRLSEMDYKQQEAIQRIMAESDGQSTTQQEMLDLLVPIANAYVHCAPCICLLHTALRLSASASSTLLRFFVRPDDRLTASCCHNAGRAESLTSLLNEIDDYESDIFQYPTTHRGIRYLDRSWIERRLRQMEFEEDYDEYREDFKPIVVVLGEVEHTLPLLQNAHTPAIPKEGEIWKLSKNAEGYVRKFLFSYSRKKRSFGGSPTTNDPVGVQKRGLDQSFSRSHGRYSTPESSSSKRKKVTHELLDDQTNDESAEDDEDDEESTKGGQAMF</sequence>
<evidence type="ECO:0000259" key="2">
    <source>
        <dbReference type="Pfam" id="PF14479"/>
    </source>
</evidence>
<evidence type="ECO:0000256" key="1">
    <source>
        <dbReference type="SAM" id="MobiDB-lite"/>
    </source>
</evidence>
<dbReference type="Gene3D" id="1.20.120.1020">
    <property type="entry name" value="Prion-inhibition and propagation, HeLo domain"/>
    <property type="match status" value="1"/>
</dbReference>
<dbReference type="EMBL" id="MU001691">
    <property type="protein sequence ID" value="KAF2454419.1"/>
    <property type="molecule type" value="Genomic_DNA"/>
</dbReference>
<dbReference type="OrthoDB" id="20872at2759"/>
<reference evidence="3" key="1">
    <citation type="journal article" date="2020" name="Stud. Mycol.">
        <title>101 Dothideomycetes genomes: a test case for predicting lifestyles and emergence of pathogens.</title>
        <authorList>
            <person name="Haridas S."/>
            <person name="Albert R."/>
            <person name="Binder M."/>
            <person name="Bloem J."/>
            <person name="Labutti K."/>
            <person name="Salamov A."/>
            <person name="Andreopoulos B."/>
            <person name="Baker S."/>
            <person name="Barry K."/>
            <person name="Bills G."/>
            <person name="Bluhm B."/>
            <person name="Cannon C."/>
            <person name="Castanera R."/>
            <person name="Culley D."/>
            <person name="Daum C."/>
            <person name="Ezra D."/>
            <person name="Gonzalez J."/>
            <person name="Henrissat B."/>
            <person name="Kuo A."/>
            <person name="Liang C."/>
            <person name="Lipzen A."/>
            <person name="Lutzoni F."/>
            <person name="Magnuson J."/>
            <person name="Mondo S."/>
            <person name="Nolan M."/>
            <person name="Ohm R."/>
            <person name="Pangilinan J."/>
            <person name="Park H.-J."/>
            <person name="Ramirez L."/>
            <person name="Alfaro M."/>
            <person name="Sun H."/>
            <person name="Tritt A."/>
            <person name="Yoshinaga Y."/>
            <person name="Zwiers L.-H."/>
            <person name="Turgeon B."/>
            <person name="Goodwin S."/>
            <person name="Spatafora J."/>
            <person name="Crous P."/>
            <person name="Grigoriev I."/>
        </authorList>
    </citation>
    <scope>NUCLEOTIDE SEQUENCE</scope>
    <source>
        <strain evidence="3">ATCC 16933</strain>
    </source>
</reference>
<dbReference type="InterPro" id="IPR029498">
    <property type="entry name" value="HeLo_dom"/>
</dbReference>
<evidence type="ECO:0000313" key="4">
    <source>
        <dbReference type="Proteomes" id="UP000799766"/>
    </source>
</evidence>
<feature type="region of interest" description="Disordered" evidence="1">
    <location>
        <begin position="533"/>
        <end position="606"/>
    </location>
</feature>
<proteinExistence type="predicted"/>
<gene>
    <name evidence="3" type="ORF">BDY21DRAFT_352810</name>
</gene>
<dbReference type="Proteomes" id="UP000799766">
    <property type="component" value="Unassembled WGS sequence"/>
</dbReference>
<keyword evidence="4" id="KW-1185">Reference proteome</keyword>
<dbReference type="Pfam" id="PF14479">
    <property type="entry name" value="HeLo"/>
    <property type="match status" value="1"/>
</dbReference>
<dbReference type="InterPro" id="IPR038305">
    <property type="entry name" value="HeLo_sf"/>
</dbReference>
<dbReference type="PANTHER" id="PTHR37542">
    <property type="entry name" value="HELO DOMAIN-CONTAINING PROTEIN-RELATED"/>
    <property type="match status" value="1"/>
</dbReference>
<evidence type="ECO:0000313" key="3">
    <source>
        <dbReference type="EMBL" id="KAF2454419.1"/>
    </source>
</evidence>
<name>A0A6A6NRS2_9PEZI</name>
<feature type="compositionally biased region" description="Acidic residues" evidence="1">
    <location>
        <begin position="581"/>
        <end position="597"/>
    </location>
</feature>
<organism evidence="3 4">
    <name type="scientific">Lineolata rhizophorae</name>
    <dbReference type="NCBI Taxonomy" id="578093"/>
    <lineage>
        <taxon>Eukaryota</taxon>
        <taxon>Fungi</taxon>
        <taxon>Dikarya</taxon>
        <taxon>Ascomycota</taxon>
        <taxon>Pezizomycotina</taxon>
        <taxon>Dothideomycetes</taxon>
        <taxon>Dothideomycetes incertae sedis</taxon>
        <taxon>Lineolatales</taxon>
        <taxon>Lineolataceae</taxon>
        <taxon>Lineolata</taxon>
    </lineage>
</organism>